<gene>
    <name evidence="1" type="ORF">SAMEA4029009_CIC11G00000000968</name>
</gene>
<dbReference type="AlphaFoldDB" id="A0A1L0BXX7"/>
<dbReference type="EMBL" id="LT635767">
    <property type="protein sequence ID" value="SGZ56209.1"/>
    <property type="molecule type" value="Genomic_DNA"/>
</dbReference>
<accession>A0A1L0BXX7</accession>
<reference evidence="1 2" key="1">
    <citation type="submission" date="2016-10" db="EMBL/GenBank/DDBJ databases">
        <authorList>
            <person name="de Groot N.N."/>
        </authorList>
    </citation>
    <scope>NUCLEOTIDE SEQUENCE [LARGE SCALE GENOMIC DNA]</scope>
    <source>
        <strain evidence="1 2">PYCC 4715</strain>
    </source>
</reference>
<name>A0A1L0BXX7_9ASCO</name>
<organism evidence="1 2">
    <name type="scientific">Sungouiella intermedia</name>
    <dbReference type="NCBI Taxonomy" id="45354"/>
    <lineage>
        <taxon>Eukaryota</taxon>
        <taxon>Fungi</taxon>
        <taxon>Dikarya</taxon>
        <taxon>Ascomycota</taxon>
        <taxon>Saccharomycotina</taxon>
        <taxon>Pichiomycetes</taxon>
        <taxon>Metschnikowiaceae</taxon>
        <taxon>Sungouiella</taxon>
    </lineage>
</organism>
<dbReference type="Proteomes" id="UP000182259">
    <property type="component" value="Chromosome IV"/>
</dbReference>
<proteinExistence type="predicted"/>
<evidence type="ECO:0000313" key="1">
    <source>
        <dbReference type="EMBL" id="SGZ56209.1"/>
    </source>
</evidence>
<evidence type="ECO:0000313" key="2">
    <source>
        <dbReference type="Proteomes" id="UP000182259"/>
    </source>
</evidence>
<protein>
    <submittedName>
        <fullName evidence="1">CIC11C00000000968</fullName>
    </submittedName>
</protein>
<sequence length="139" mass="16065">MSLNAPLDDFSSILDFCFDLDVDLDLQLPIFATLLQLPSESPLLPHSEPPSSVALFTRWSNHWWPRPLRLCGLPRLILKIKTNRNFHKEILQAQMAETEDVEEFCARLETLISTPGDVAYLHRERLRQLAHYYGTSDFV</sequence>